<dbReference type="AlphaFoldDB" id="A0A8S9LNA6"/>
<dbReference type="EMBL" id="QGKW02000276">
    <property type="protein sequence ID" value="KAF2606786.1"/>
    <property type="molecule type" value="Genomic_DNA"/>
</dbReference>
<reference evidence="1" key="1">
    <citation type="submission" date="2019-12" db="EMBL/GenBank/DDBJ databases">
        <title>Genome sequencing and annotation of Brassica cretica.</title>
        <authorList>
            <person name="Studholme D.J."/>
            <person name="Sarris P.F."/>
        </authorList>
    </citation>
    <scope>NUCLEOTIDE SEQUENCE</scope>
    <source>
        <strain evidence="1">PFS-001/15</strain>
        <tissue evidence="1">Leaf</tissue>
    </source>
</reference>
<dbReference type="Proteomes" id="UP000712281">
    <property type="component" value="Unassembled WGS sequence"/>
</dbReference>
<evidence type="ECO:0000313" key="2">
    <source>
        <dbReference type="Proteomes" id="UP000712281"/>
    </source>
</evidence>
<name>A0A8S9LNA6_BRACR</name>
<protein>
    <submittedName>
        <fullName evidence="1">Uncharacterized protein</fullName>
    </submittedName>
</protein>
<sequence>MEEPGVEFEKVKLLHCQSVINNVYKEVPKASHYITAPPPYHHQLHLSNNHIHHHCILESLVSTLTFSISVTTSSRTATASTGSIFFIIKEIEVTNNSEILGTTCCGGFYGGRSSCDGILHVLTKLD</sequence>
<evidence type="ECO:0000313" key="1">
    <source>
        <dbReference type="EMBL" id="KAF2606786.1"/>
    </source>
</evidence>
<gene>
    <name evidence="1" type="ORF">F2Q68_00045800</name>
</gene>
<organism evidence="1 2">
    <name type="scientific">Brassica cretica</name>
    <name type="common">Mustard</name>
    <dbReference type="NCBI Taxonomy" id="69181"/>
    <lineage>
        <taxon>Eukaryota</taxon>
        <taxon>Viridiplantae</taxon>
        <taxon>Streptophyta</taxon>
        <taxon>Embryophyta</taxon>
        <taxon>Tracheophyta</taxon>
        <taxon>Spermatophyta</taxon>
        <taxon>Magnoliopsida</taxon>
        <taxon>eudicotyledons</taxon>
        <taxon>Gunneridae</taxon>
        <taxon>Pentapetalae</taxon>
        <taxon>rosids</taxon>
        <taxon>malvids</taxon>
        <taxon>Brassicales</taxon>
        <taxon>Brassicaceae</taxon>
        <taxon>Brassiceae</taxon>
        <taxon>Brassica</taxon>
    </lineage>
</organism>
<proteinExistence type="predicted"/>
<accession>A0A8S9LNA6</accession>
<comment type="caution">
    <text evidence="1">The sequence shown here is derived from an EMBL/GenBank/DDBJ whole genome shotgun (WGS) entry which is preliminary data.</text>
</comment>